<organism evidence="6 7">
    <name type="scientific">Plectus sambesii</name>
    <dbReference type="NCBI Taxonomy" id="2011161"/>
    <lineage>
        <taxon>Eukaryota</taxon>
        <taxon>Metazoa</taxon>
        <taxon>Ecdysozoa</taxon>
        <taxon>Nematoda</taxon>
        <taxon>Chromadorea</taxon>
        <taxon>Plectida</taxon>
        <taxon>Plectina</taxon>
        <taxon>Plectoidea</taxon>
        <taxon>Plectidae</taxon>
        <taxon>Plectus</taxon>
    </lineage>
</organism>
<dbReference type="InterPro" id="IPR036259">
    <property type="entry name" value="MFS_trans_sf"/>
</dbReference>
<dbReference type="Proteomes" id="UP000887566">
    <property type="component" value="Unplaced"/>
</dbReference>
<dbReference type="AlphaFoldDB" id="A0A914UT96"/>
<dbReference type="WBParaSite" id="PSAMB.scaffold12426size2769.g34852.t1">
    <property type="protein sequence ID" value="PSAMB.scaffold12426size2769.g34852.t1"/>
    <property type="gene ID" value="PSAMB.scaffold12426size2769.g34852"/>
</dbReference>
<sequence>MEPNIRGDIRRIWVFIVTFISYCLYHASRKTLSSVKSTITQEWLHSGENFSNESHAHNFFDNAKDAETFLGTLDAVFMGVYAATMFYWGWLGDRLDPRTVVAVGMFGSGIT</sequence>
<accession>A0A914UT96</accession>
<feature type="transmembrane region" description="Helical" evidence="5">
    <location>
        <begin position="69"/>
        <end position="90"/>
    </location>
</feature>
<keyword evidence="3 5" id="KW-1133">Transmembrane helix</keyword>
<feature type="transmembrane region" description="Helical" evidence="5">
    <location>
        <begin position="12"/>
        <end position="28"/>
    </location>
</feature>
<dbReference type="PANTHER" id="PTHR43184">
    <property type="entry name" value="MAJOR FACILITATOR SUPERFAMILY TRANSPORTER 16, ISOFORM B"/>
    <property type="match status" value="1"/>
</dbReference>
<evidence type="ECO:0000256" key="5">
    <source>
        <dbReference type="SAM" id="Phobius"/>
    </source>
</evidence>
<evidence type="ECO:0000256" key="4">
    <source>
        <dbReference type="ARBA" id="ARBA00023136"/>
    </source>
</evidence>
<dbReference type="Gene3D" id="1.20.1250.20">
    <property type="entry name" value="MFS general substrate transporter like domains"/>
    <property type="match status" value="1"/>
</dbReference>
<evidence type="ECO:0000313" key="7">
    <source>
        <dbReference type="WBParaSite" id="PSAMB.scaffold12426size2769.g34852.t1"/>
    </source>
</evidence>
<comment type="subcellular location">
    <subcellularLocation>
        <location evidence="1">Membrane</location>
        <topology evidence="1">Multi-pass membrane protein</topology>
    </subcellularLocation>
</comment>
<evidence type="ECO:0000256" key="3">
    <source>
        <dbReference type="ARBA" id="ARBA00022989"/>
    </source>
</evidence>
<dbReference type="Pfam" id="PF07690">
    <property type="entry name" value="MFS_1"/>
    <property type="match status" value="1"/>
</dbReference>
<reference evidence="7" key="1">
    <citation type="submission" date="2022-11" db="UniProtKB">
        <authorList>
            <consortium name="WormBaseParasite"/>
        </authorList>
    </citation>
    <scope>IDENTIFICATION</scope>
</reference>
<proteinExistence type="predicted"/>
<dbReference type="InterPro" id="IPR011701">
    <property type="entry name" value="MFS"/>
</dbReference>
<dbReference type="GO" id="GO:0022857">
    <property type="term" value="F:transmembrane transporter activity"/>
    <property type="evidence" value="ECO:0007669"/>
    <property type="project" value="InterPro"/>
</dbReference>
<evidence type="ECO:0000256" key="2">
    <source>
        <dbReference type="ARBA" id="ARBA00022692"/>
    </source>
</evidence>
<evidence type="ECO:0000313" key="6">
    <source>
        <dbReference type="Proteomes" id="UP000887566"/>
    </source>
</evidence>
<protein>
    <submittedName>
        <fullName evidence="7">Uncharacterized protein</fullName>
    </submittedName>
</protein>
<keyword evidence="6" id="KW-1185">Reference proteome</keyword>
<dbReference type="PANTHER" id="PTHR43184:SF2">
    <property type="entry name" value="MAJOR FACILITATOR SUPERFAMILY (MFS) PROFILE DOMAIN-CONTAINING PROTEIN"/>
    <property type="match status" value="1"/>
</dbReference>
<dbReference type="SUPFAM" id="SSF103473">
    <property type="entry name" value="MFS general substrate transporter"/>
    <property type="match status" value="1"/>
</dbReference>
<keyword evidence="2 5" id="KW-0812">Transmembrane</keyword>
<name>A0A914UT96_9BILA</name>
<evidence type="ECO:0000256" key="1">
    <source>
        <dbReference type="ARBA" id="ARBA00004141"/>
    </source>
</evidence>
<keyword evidence="4 5" id="KW-0472">Membrane</keyword>
<dbReference type="GO" id="GO:0005789">
    <property type="term" value="C:endoplasmic reticulum membrane"/>
    <property type="evidence" value="ECO:0007669"/>
    <property type="project" value="TreeGrafter"/>
</dbReference>